<dbReference type="PANTHER" id="PTHR43110">
    <property type="entry name" value="THIOL PEROXIDASE"/>
    <property type="match status" value="1"/>
</dbReference>
<dbReference type="InterPro" id="IPR024706">
    <property type="entry name" value="Peroxiredoxin_AhpC-typ"/>
</dbReference>
<dbReference type="InterPro" id="IPR013766">
    <property type="entry name" value="Thioredoxin_domain"/>
</dbReference>
<proteinExistence type="predicted"/>
<dbReference type="GO" id="GO:0016209">
    <property type="term" value="F:antioxidant activity"/>
    <property type="evidence" value="ECO:0007669"/>
    <property type="project" value="InterPro"/>
</dbReference>
<dbReference type="PANTHER" id="PTHR43110:SF1">
    <property type="entry name" value="THIOL PEROXIDASE"/>
    <property type="match status" value="1"/>
</dbReference>
<keyword evidence="2" id="KW-0676">Redox-active center</keyword>
<sequence>MPDQTKTLKVGDPAPEFTLRGTGNANFSLSEQRGKNVVLAFFPAAFSPVCSQQMPRIQAEKSSFDSSDAVVVGVSVDNTWALDAFAKQLGVEFPILSDFYPHGAVSEKYGVLHQAGVSERAVIGIDKEGAVRYIDVSPTFTEIPDTQPCLTALKG</sequence>
<dbReference type="InterPro" id="IPR036249">
    <property type="entry name" value="Thioredoxin-like_sf"/>
</dbReference>
<dbReference type="AlphaFoldDB" id="A0A0F9AXQ5"/>
<dbReference type="Gene3D" id="3.40.30.10">
    <property type="entry name" value="Glutaredoxin"/>
    <property type="match status" value="1"/>
</dbReference>
<reference evidence="4" key="1">
    <citation type="journal article" date="2015" name="Nature">
        <title>Complex archaea that bridge the gap between prokaryotes and eukaryotes.</title>
        <authorList>
            <person name="Spang A."/>
            <person name="Saw J.H."/>
            <person name="Jorgensen S.L."/>
            <person name="Zaremba-Niedzwiedzka K."/>
            <person name="Martijn J."/>
            <person name="Lind A.E."/>
            <person name="van Eijk R."/>
            <person name="Schleper C."/>
            <person name="Guy L."/>
            <person name="Ettema T.J."/>
        </authorList>
    </citation>
    <scope>NUCLEOTIDE SEQUENCE</scope>
</reference>
<dbReference type="Pfam" id="PF00578">
    <property type="entry name" value="AhpC-TSA"/>
    <property type="match status" value="1"/>
</dbReference>
<dbReference type="GO" id="GO:0016491">
    <property type="term" value="F:oxidoreductase activity"/>
    <property type="evidence" value="ECO:0007669"/>
    <property type="project" value="UniProtKB-KW"/>
</dbReference>
<evidence type="ECO:0000256" key="1">
    <source>
        <dbReference type="ARBA" id="ARBA00023002"/>
    </source>
</evidence>
<organism evidence="4">
    <name type="scientific">marine sediment metagenome</name>
    <dbReference type="NCBI Taxonomy" id="412755"/>
    <lineage>
        <taxon>unclassified sequences</taxon>
        <taxon>metagenomes</taxon>
        <taxon>ecological metagenomes</taxon>
    </lineage>
</organism>
<dbReference type="SUPFAM" id="SSF52833">
    <property type="entry name" value="Thioredoxin-like"/>
    <property type="match status" value="1"/>
</dbReference>
<dbReference type="PIRSF" id="PIRSF000239">
    <property type="entry name" value="AHPC"/>
    <property type="match status" value="1"/>
</dbReference>
<gene>
    <name evidence="4" type="ORF">LCGC14_2516060</name>
</gene>
<evidence type="ECO:0000256" key="2">
    <source>
        <dbReference type="ARBA" id="ARBA00023284"/>
    </source>
</evidence>
<accession>A0A0F9AXQ5</accession>
<name>A0A0F9AXQ5_9ZZZZ</name>
<feature type="domain" description="Thioredoxin" evidence="3">
    <location>
        <begin position="8"/>
        <end position="155"/>
    </location>
</feature>
<evidence type="ECO:0000259" key="3">
    <source>
        <dbReference type="PROSITE" id="PS51352"/>
    </source>
</evidence>
<keyword evidence="1" id="KW-0560">Oxidoreductase</keyword>
<evidence type="ECO:0000313" key="4">
    <source>
        <dbReference type="EMBL" id="KKL14399.1"/>
    </source>
</evidence>
<protein>
    <recommendedName>
        <fullName evidence="3">Thioredoxin domain-containing protein</fullName>
    </recommendedName>
</protein>
<comment type="caution">
    <text evidence="4">The sequence shown here is derived from an EMBL/GenBank/DDBJ whole genome shotgun (WGS) entry which is preliminary data.</text>
</comment>
<dbReference type="InterPro" id="IPR050455">
    <property type="entry name" value="Tpx_Peroxidase_subfamily"/>
</dbReference>
<dbReference type="PROSITE" id="PS51352">
    <property type="entry name" value="THIOREDOXIN_2"/>
    <property type="match status" value="1"/>
</dbReference>
<dbReference type="EMBL" id="LAZR01040475">
    <property type="protein sequence ID" value="KKL14399.1"/>
    <property type="molecule type" value="Genomic_DNA"/>
</dbReference>
<dbReference type="InterPro" id="IPR000866">
    <property type="entry name" value="AhpC/TSA"/>
</dbReference>